<evidence type="ECO:0000313" key="7">
    <source>
        <dbReference type="EMBL" id="OJD20382.1"/>
    </source>
</evidence>
<dbReference type="EMBL" id="LGTZ01001902">
    <property type="protein sequence ID" value="OJD20382.1"/>
    <property type="molecule type" value="Genomic_DNA"/>
</dbReference>
<keyword evidence="2" id="KW-0238">DNA-binding</keyword>
<evidence type="ECO:0000256" key="3">
    <source>
        <dbReference type="ARBA" id="ARBA00023235"/>
    </source>
</evidence>
<keyword evidence="8" id="KW-1185">Reference proteome</keyword>
<dbReference type="Proteomes" id="UP000242791">
    <property type="component" value="Unassembled WGS sequence"/>
</dbReference>
<sequence>MLDRMVSTGNRMLLSIVFNEYFMARIRILSVLFSHASNKSLSDQQTSDIARFPGTNPCLLSAENLQGQEHLLQQQALSKQFQHVLQDPTLQEKIGLVAINECHLVAQWSEFRHQFARLRHLRLVYIQFHVVHQAVQFFQSELLQLCQNNRQSTDEINLSVINSTIQPFHSRVSEVDKDIRFEESMKPNSKIRIMVATTSLGMGINIPDVERTVVWQLPIEGGDIADVWQRCGRGGRGPGRKSHALILLPYWAFDSEGYEKKLFKILNHQRNKDLSKDRDIKPVSYPSL</sequence>
<dbReference type="PROSITE" id="PS51194">
    <property type="entry name" value="HELICASE_CTER"/>
    <property type="match status" value="1"/>
</dbReference>
<accession>A0A1J9PVQ2</accession>
<dbReference type="Pfam" id="PF00271">
    <property type="entry name" value="Helicase_C"/>
    <property type="match status" value="1"/>
</dbReference>
<evidence type="ECO:0000256" key="2">
    <source>
        <dbReference type="ARBA" id="ARBA00023125"/>
    </source>
</evidence>
<comment type="caution">
    <text evidence="7">The sequence shown here is derived from an EMBL/GenBank/DDBJ whole genome shotgun (WGS) entry which is preliminary data.</text>
</comment>
<dbReference type="AlphaFoldDB" id="A0A1J9PVQ2"/>
<evidence type="ECO:0000313" key="8">
    <source>
        <dbReference type="Proteomes" id="UP000242791"/>
    </source>
</evidence>
<dbReference type="SMART" id="SM00490">
    <property type="entry name" value="HELICc"/>
    <property type="match status" value="1"/>
</dbReference>
<dbReference type="Gene3D" id="3.40.50.300">
    <property type="entry name" value="P-loop containing nucleotide triphosphate hydrolases"/>
    <property type="match status" value="2"/>
</dbReference>
<dbReference type="EC" id="5.6.2.4" evidence="5"/>
<proteinExistence type="inferred from homology"/>
<evidence type="ECO:0000256" key="5">
    <source>
        <dbReference type="ARBA" id="ARBA00034808"/>
    </source>
</evidence>
<comment type="catalytic activity">
    <reaction evidence="4">
        <text>Couples ATP hydrolysis with the unwinding of duplex DNA by translocating in the 3'-5' direction.</text>
        <dbReference type="EC" id="5.6.2.4"/>
    </reaction>
</comment>
<dbReference type="OrthoDB" id="4207589at2759"/>
<gene>
    <name evidence="7" type="ORF">ACJ73_08286</name>
</gene>
<name>A0A1J9PVQ2_9EURO</name>
<dbReference type="GO" id="GO:0003677">
    <property type="term" value="F:DNA binding"/>
    <property type="evidence" value="ECO:0007669"/>
    <property type="project" value="UniProtKB-KW"/>
</dbReference>
<dbReference type="InterPro" id="IPR001650">
    <property type="entry name" value="Helicase_C-like"/>
</dbReference>
<dbReference type="GO" id="GO:0043138">
    <property type="term" value="F:3'-5' DNA helicase activity"/>
    <property type="evidence" value="ECO:0007669"/>
    <property type="project" value="UniProtKB-EC"/>
</dbReference>
<organism evidence="7 8">
    <name type="scientific">Blastomyces percursus</name>
    <dbReference type="NCBI Taxonomy" id="1658174"/>
    <lineage>
        <taxon>Eukaryota</taxon>
        <taxon>Fungi</taxon>
        <taxon>Dikarya</taxon>
        <taxon>Ascomycota</taxon>
        <taxon>Pezizomycotina</taxon>
        <taxon>Eurotiomycetes</taxon>
        <taxon>Eurotiomycetidae</taxon>
        <taxon>Onygenales</taxon>
        <taxon>Ajellomycetaceae</taxon>
        <taxon>Blastomyces</taxon>
    </lineage>
</organism>
<comment type="similarity">
    <text evidence="1">Belongs to the helicase family. RecQ subfamily.</text>
</comment>
<dbReference type="GO" id="GO:0000724">
    <property type="term" value="P:double-strand break repair via homologous recombination"/>
    <property type="evidence" value="ECO:0007669"/>
    <property type="project" value="TreeGrafter"/>
</dbReference>
<keyword evidence="3" id="KW-0413">Isomerase</keyword>
<dbReference type="GO" id="GO:0009378">
    <property type="term" value="F:four-way junction helicase activity"/>
    <property type="evidence" value="ECO:0007669"/>
    <property type="project" value="TreeGrafter"/>
</dbReference>
<dbReference type="InterPro" id="IPR027417">
    <property type="entry name" value="P-loop_NTPase"/>
</dbReference>
<dbReference type="STRING" id="1658174.A0A1J9PVQ2"/>
<protein>
    <recommendedName>
        <fullName evidence="5">DNA 3'-5' helicase</fullName>
        <ecNumber evidence="5">5.6.2.4</ecNumber>
    </recommendedName>
</protein>
<evidence type="ECO:0000256" key="4">
    <source>
        <dbReference type="ARBA" id="ARBA00034617"/>
    </source>
</evidence>
<evidence type="ECO:0000256" key="1">
    <source>
        <dbReference type="ARBA" id="ARBA00005446"/>
    </source>
</evidence>
<dbReference type="SUPFAM" id="SSF52540">
    <property type="entry name" value="P-loop containing nucleoside triphosphate hydrolases"/>
    <property type="match status" value="1"/>
</dbReference>
<evidence type="ECO:0000259" key="6">
    <source>
        <dbReference type="PROSITE" id="PS51194"/>
    </source>
</evidence>
<feature type="domain" description="Helicase C-terminal" evidence="6">
    <location>
        <begin position="130"/>
        <end position="281"/>
    </location>
</feature>
<dbReference type="GO" id="GO:0005694">
    <property type="term" value="C:chromosome"/>
    <property type="evidence" value="ECO:0007669"/>
    <property type="project" value="TreeGrafter"/>
</dbReference>
<dbReference type="GO" id="GO:0005737">
    <property type="term" value="C:cytoplasm"/>
    <property type="evidence" value="ECO:0007669"/>
    <property type="project" value="TreeGrafter"/>
</dbReference>
<dbReference type="PANTHER" id="PTHR13710">
    <property type="entry name" value="DNA HELICASE RECQ FAMILY MEMBER"/>
    <property type="match status" value="1"/>
</dbReference>
<dbReference type="VEuPathDB" id="FungiDB:ACJ73_08286"/>
<reference evidence="7 8" key="1">
    <citation type="submission" date="2015-08" db="EMBL/GenBank/DDBJ databases">
        <title>Emmonsia species relationships and genome sequence.</title>
        <authorList>
            <person name="Cuomo C.A."/>
            <person name="Schwartz I.S."/>
            <person name="Kenyon C."/>
            <person name="De Hoog G.S."/>
            <person name="Govender N.P."/>
            <person name="Botha A."/>
            <person name="Moreno L."/>
            <person name="De Vries M."/>
            <person name="Munoz J.F."/>
            <person name="Stielow J.B."/>
        </authorList>
    </citation>
    <scope>NUCLEOTIDE SEQUENCE [LARGE SCALE GENOMIC DNA]</scope>
    <source>
        <strain evidence="7 8">EI222</strain>
    </source>
</reference>
<dbReference type="PANTHER" id="PTHR13710:SF105">
    <property type="entry name" value="ATP-DEPENDENT DNA HELICASE Q1"/>
    <property type="match status" value="1"/>
</dbReference>